<comment type="caution">
    <text evidence="1">The sequence shown here is derived from an EMBL/GenBank/DDBJ whole genome shotgun (WGS) entry which is preliminary data.</text>
</comment>
<protein>
    <submittedName>
        <fullName evidence="1">WD40/YVTN repeat-like-containing domain-containing protein</fullName>
    </submittedName>
</protein>
<dbReference type="Gene3D" id="2.130.10.10">
    <property type="entry name" value="YVTN repeat-like/Quinoprotein amine dehydrogenase"/>
    <property type="match status" value="1"/>
</dbReference>
<dbReference type="SUPFAM" id="SSF50978">
    <property type="entry name" value="WD40 repeat-like"/>
    <property type="match status" value="1"/>
</dbReference>
<organism evidence="1 2">
    <name type="scientific">Artemisia annua</name>
    <name type="common">Sweet wormwood</name>
    <dbReference type="NCBI Taxonomy" id="35608"/>
    <lineage>
        <taxon>Eukaryota</taxon>
        <taxon>Viridiplantae</taxon>
        <taxon>Streptophyta</taxon>
        <taxon>Embryophyta</taxon>
        <taxon>Tracheophyta</taxon>
        <taxon>Spermatophyta</taxon>
        <taxon>Magnoliopsida</taxon>
        <taxon>eudicotyledons</taxon>
        <taxon>Gunneridae</taxon>
        <taxon>Pentapetalae</taxon>
        <taxon>asterids</taxon>
        <taxon>campanulids</taxon>
        <taxon>Asterales</taxon>
        <taxon>Asteraceae</taxon>
        <taxon>Asteroideae</taxon>
        <taxon>Anthemideae</taxon>
        <taxon>Artemisiinae</taxon>
        <taxon>Artemisia</taxon>
    </lineage>
</organism>
<reference evidence="1 2" key="1">
    <citation type="journal article" date="2018" name="Mol. Plant">
        <title>The genome of Artemisia annua provides insight into the evolution of Asteraceae family and artemisinin biosynthesis.</title>
        <authorList>
            <person name="Shen Q."/>
            <person name="Zhang L."/>
            <person name="Liao Z."/>
            <person name="Wang S."/>
            <person name="Yan T."/>
            <person name="Shi P."/>
            <person name="Liu M."/>
            <person name="Fu X."/>
            <person name="Pan Q."/>
            <person name="Wang Y."/>
            <person name="Lv Z."/>
            <person name="Lu X."/>
            <person name="Zhang F."/>
            <person name="Jiang W."/>
            <person name="Ma Y."/>
            <person name="Chen M."/>
            <person name="Hao X."/>
            <person name="Li L."/>
            <person name="Tang Y."/>
            <person name="Lv G."/>
            <person name="Zhou Y."/>
            <person name="Sun X."/>
            <person name="Brodelius P.E."/>
            <person name="Rose J.K.C."/>
            <person name="Tang K."/>
        </authorList>
    </citation>
    <scope>NUCLEOTIDE SEQUENCE [LARGE SCALE GENOMIC DNA]</scope>
    <source>
        <strain evidence="2">cv. Huhao1</strain>
        <tissue evidence="1">Leaf</tissue>
    </source>
</reference>
<sequence>MLFARSLKKAAVPSSLIQYPSPANLHSNRISLHVSEDGSSCWVYVASGSHVYRILIGRDTSTLCTIMVPINPTQQRFDACEIPPPNTQPCCGTDSSSRPLLDQAGQASKVSLKDSLVDEGKDSLLIPEQTQVLDSAIVNRCPHRSEIQTIVLNETESSDCLILGSVDSYGHLIVSKLDSGSEDVDKLTFSVSPRDFGVGEAGWAGLCFSPSQWSTTAVAHSFGKSIDLYDQDLHLRTLRTLWYPTAVSFVRDIYSGNDNSILAVTEGCQLSIWDLRIKEKGGCVHRICGSVGDIWYAVCNSSSGYIAVGGADRTMTVYDPRRWSATSRWVNCSKYEITGISFSSVDPDYAYIQGLDYEVFCGQWKERKKTFSFRGDSNWLGFSKCQNRDVLGGWCDSGSIFVADVVEGKEK</sequence>
<dbReference type="PANTHER" id="PTHR47467:SF1">
    <property type="entry name" value="WD40 REPEAT-CONTAINING PROTEIN"/>
    <property type="match status" value="1"/>
</dbReference>
<dbReference type="STRING" id="35608.A0A2U1MCG0"/>
<proteinExistence type="predicted"/>
<dbReference type="InterPro" id="IPR036322">
    <property type="entry name" value="WD40_repeat_dom_sf"/>
</dbReference>
<evidence type="ECO:0000313" key="1">
    <source>
        <dbReference type="EMBL" id="PWA58953.1"/>
    </source>
</evidence>
<gene>
    <name evidence="1" type="ORF">CTI12_AA397220</name>
</gene>
<dbReference type="Proteomes" id="UP000245207">
    <property type="component" value="Unassembled WGS sequence"/>
</dbReference>
<dbReference type="EMBL" id="PKPP01005755">
    <property type="protein sequence ID" value="PWA58953.1"/>
    <property type="molecule type" value="Genomic_DNA"/>
</dbReference>
<dbReference type="PANTHER" id="PTHR47467">
    <property type="entry name" value="OS01G0867200 PROTEIN"/>
    <property type="match status" value="1"/>
</dbReference>
<dbReference type="InterPro" id="IPR015943">
    <property type="entry name" value="WD40/YVTN_repeat-like_dom_sf"/>
</dbReference>
<dbReference type="OrthoDB" id="1879717at2759"/>
<accession>A0A2U1MCG0</accession>
<dbReference type="AlphaFoldDB" id="A0A2U1MCG0"/>
<keyword evidence="2" id="KW-1185">Reference proteome</keyword>
<evidence type="ECO:0000313" key="2">
    <source>
        <dbReference type="Proteomes" id="UP000245207"/>
    </source>
</evidence>
<name>A0A2U1MCG0_ARTAN</name>